<feature type="compositionally biased region" description="Basic residues" evidence="1">
    <location>
        <begin position="731"/>
        <end position="741"/>
    </location>
</feature>
<dbReference type="Gene3D" id="3.30.70.2890">
    <property type="entry name" value="XS domain"/>
    <property type="match status" value="1"/>
</dbReference>
<feature type="region of interest" description="Disordered" evidence="1">
    <location>
        <begin position="705"/>
        <end position="803"/>
    </location>
</feature>
<dbReference type="Proteomes" id="UP001188597">
    <property type="component" value="Unassembled WGS sequence"/>
</dbReference>
<accession>A0AA88VUR4</accession>
<dbReference type="Pfam" id="PF03468">
    <property type="entry name" value="XS"/>
    <property type="match status" value="1"/>
</dbReference>
<dbReference type="GO" id="GO:0031047">
    <property type="term" value="P:regulatory ncRNA-mediated gene silencing"/>
    <property type="evidence" value="ECO:0007669"/>
    <property type="project" value="InterPro"/>
</dbReference>
<evidence type="ECO:0000256" key="1">
    <source>
        <dbReference type="SAM" id="MobiDB-lite"/>
    </source>
</evidence>
<feature type="domain" description="XS" evidence="2">
    <location>
        <begin position="915"/>
        <end position="1041"/>
    </location>
</feature>
<dbReference type="PANTHER" id="PTHR46619:SF2">
    <property type="entry name" value="XS DOMAIN PROTEIN"/>
    <property type="match status" value="1"/>
</dbReference>
<feature type="non-terminal residue" evidence="3">
    <location>
        <position position="1069"/>
    </location>
</feature>
<proteinExistence type="predicted"/>
<dbReference type="PANTHER" id="PTHR46619">
    <property type="entry name" value="RNA RECOGNITION MOTIF XS DOMAIN PROTEIN-RELATED"/>
    <property type="match status" value="1"/>
</dbReference>
<keyword evidence="4" id="KW-1185">Reference proteome</keyword>
<dbReference type="InterPro" id="IPR038588">
    <property type="entry name" value="XS_domain_sf"/>
</dbReference>
<evidence type="ECO:0000313" key="4">
    <source>
        <dbReference type="Proteomes" id="UP001188597"/>
    </source>
</evidence>
<dbReference type="EMBL" id="JAVXUP010001109">
    <property type="protein sequence ID" value="KAK3015861.1"/>
    <property type="molecule type" value="Genomic_DNA"/>
</dbReference>
<evidence type="ECO:0000313" key="3">
    <source>
        <dbReference type="EMBL" id="KAK3015861.1"/>
    </source>
</evidence>
<comment type="caution">
    <text evidence="3">The sequence shown here is derived from an EMBL/GenBank/DDBJ whole genome shotgun (WGS) entry which is preliminary data.</text>
</comment>
<protein>
    <recommendedName>
        <fullName evidence="2">XS domain-containing protein</fullName>
    </recommendedName>
</protein>
<feature type="region of interest" description="Disordered" evidence="1">
    <location>
        <begin position="1"/>
        <end position="113"/>
    </location>
</feature>
<feature type="compositionally biased region" description="Pro residues" evidence="1">
    <location>
        <begin position="17"/>
        <end position="32"/>
    </location>
</feature>
<sequence length="1069" mass="120723">MRKSRYVGGGRGTRLRSPPPPPPRRYSPPPRHYSPAPRRIIDTPRPSYSGRVGSAERIDDYDWRSGRRDHDRDPGRVASEPERARASKRGGGDYERPSQSMSEFSEGLPRGDPASMKFQWNNLLQEPLIGGSSDANHGFKHSTPTRVNPEKSYQDSQYMGSESLGRHDGLLLEKPLSKRGRSYSFYPPDVGVSKSPGPFDSSLSLPSRNMDVSQDYRVYRSHMDKRPADLMGGRRFYNEEETSRAYQNDRSKGSSSIVSLGLSKEEFRGSFTSDGYRLRGGTTITPASNDRYGLEVQPMPTIIPNVRSNDMRNYLDSFESLTEGKYGDYLERSNLGTKFDDIYGKRVDVGEEYRGVDLVRSSVGDPLVDRVEKYSREKHVRDSRLWDHISSSQGNYPDEIGSLPSRRQAEGRLDCRSANLKYESEVDARGSSHSRKHDEEVLGYRSTHLKYGREVDASGSLHSRNQDEEVLGYRSTHPNYERVVASGSLHSRKREEEVLGYRSTHLEYERGVDASGSLLSRKQNEEALGYRSAHLEYDIQVGASGTLHSRQEEESLSFRSNHLDYERDHGILVAGEYFGNEGGGGPWSLGESSELLPMTEYDSRLDGAEGSSQRGWIEMEQRGHDPSRIMLNHKEVMNKKSSRSVFGSKASSKRKNRDPLFFSKKLKFSNSQYGKSGRTLEIPISDDQFASGSLSIRARHERKLHNFGGRDIKKRLGPAPQNINVPYSSVKNKKSSLKKRLGSGPQKSRASFTWIRAKDNKPQRLPRRNQDGSDGGLQLKEGDPSGSSLTPVKTEPPENSEEFKQLLKEEDFWSKDELFTGFRSMEKDTHSPTGNPKKFCDLDFTVPRCFSSEEFADTESLVVHAFTSPKIGLRSQHLGLHRALCVLMGWKSEMTPSGRWVRETLTDAETLALKEDLIIWPPVIIIHNSSIRNNNPGDRVIVSIKTLETMLRDMGFGEKTEVCRGKPANQSILVVKFKPTLSGLKEAERLHNFYDESKQGRAEFQHIESINSSNTEETPKKSADKVENVLFAYLGRAEDLDKIDIETRKRCLVKSKKEIVDIADAPLKT</sequence>
<name>A0AA88VUR4_9ASTE</name>
<evidence type="ECO:0000259" key="2">
    <source>
        <dbReference type="Pfam" id="PF03468"/>
    </source>
</evidence>
<feature type="compositionally biased region" description="Basic and acidic residues" evidence="1">
    <location>
        <begin position="54"/>
        <end position="96"/>
    </location>
</feature>
<dbReference type="InterPro" id="IPR005380">
    <property type="entry name" value="XS_domain"/>
</dbReference>
<reference evidence="3" key="1">
    <citation type="submission" date="2022-12" db="EMBL/GenBank/DDBJ databases">
        <title>Draft genome assemblies for two species of Escallonia (Escalloniales).</title>
        <authorList>
            <person name="Chanderbali A."/>
            <person name="Dervinis C."/>
            <person name="Anghel I."/>
            <person name="Soltis D."/>
            <person name="Soltis P."/>
            <person name="Zapata F."/>
        </authorList>
    </citation>
    <scope>NUCLEOTIDE SEQUENCE</scope>
    <source>
        <strain evidence="3">UCBG64.0493</strain>
        <tissue evidence="3">Leaf</tissue>
    </source>
</reference>
<dbReference type="AlphaFoldDB" id="A0AA88VUR4"/>
<gene>
    <name evidence="3" type="ORF">RJ639_006549</name>
</gene>
<feature type="region of interest" description="Disordered" evidence="1">
    <location>
        <begin position="129"/>
        <end position="153"/>
    </location>
</feature>
<organism evidence="3 4">
    <name type="scientific">Escallonia herrerae</name>
    <dbReference type="NCBI Taxonomy" id="1293975"/>
    <lineage>
        <taxon>Eukaryota</taxon>
        <taxon>Viridiplantae</taxon>
        <taxon>Streptophyta</taxon>
        <taxon>Embryophyta</taxon>
        <taxon>Tracheophyta</taxon>
        <taxon>Spermatophyta</taxon>
        <taxon>Magnoliopsida</taxon>
        <taxon>eudicotyledons</taxon>
        <taxon>Gunneridae</taxon>
        <taxon>Pentapetalae</taxon>
        <taxon>asterids</taxon>
        <taxon>campanulids</taxon>
        <taxon>Escalloniales</taxon>
        <taxon>Escalloniaceae</taxon>
        <taxon>Escallonia</taxon>
    </lineage>
</organism>